<dbReference type="AlphaFoldDB" id="A0AAV6YG09"/>
<evidence type="ECO:0000256" key="1">
    <source>
        <dbReference type="ARBA" id="ARBA00008874"/>
    </source>
</evidence>
<dbReference type="EMBL" id="WHWC01000001">
    <property type="protein sequence ID" value="KAG8391744.1"/>
    <property type="molecule type" value="Genomic_DNA"/>
</dbReference>
<dbReference type="GO" id="GO:0004672">
    <property type="term" value="F:protein kinase activity"/>
    <property type="evidence" value="ECO:0007669"/>
    <property type="project" value="InterPro"/>
</dbReference>
<organism evidence="3 4">
    <name type="scientific">Buddleja alternifolia</name>
    <dbReference type="NCBI Taxonomy" id="168488"/>
    <lineage>
        <taxon>Eukaryota</taxon>
        <taxon>Viridiplantae</taxon>
        <taxon>Streptophyta</taxon>
        <taxon>Embryophyta</taxon>
        <taxon>Tracheophyta</taxon>
        <taxon>Spermatophyta</taxon>
        <taxon>Magnoliopsida</taxon>
        <taxon>eudicotyledons</taxon>
        <taxon>Gunneridae</taxon>
        <taxon>Pentapetalae</taxon>
        <taxon>asterids</taxon>
        <taxon>lamiids</taxon>
        <taxon>Lamiales</taxon>
        <taxon>Scrophulariaceae</taxon>
        <taxon>Buddlejeae</taxon>
        <taxon>Buddleja</taxon>
    </lineage>
</organism>
<evidence type="ECO:0000313" key="3">
    <source>
        <dbReference type="EMBL" id="KAG8391744.1"/>
    </source>
</evidence>
<evidence type="ECO:0000313" key="4">
    <source>
        <dbReference type="Proteomes" id="UP000826271"/>
    </source>
</evidence>
<dbReference type="PANTHER" id="PTHR48014">
    <property type="entry name" value="SERINE/THREONINE-PROTEIN KINASE FRAY2"/>
    <property type="match status" value="1"/>
</dbReference>
<dbReference type="Gene3D" id="1.10.510.10">
    <property type="entry name" value="Transferase(Phosphotransferase) domain 1"/>
    <property type="match status" value="1"/>
</dbReference>
<dbReference type="InterPro" id="IPR047173">
    <property type="entry name" value="STRAD_A/B-like"/>
</dbReference>
<accession>A0AAV6YG09</accession>
<dbReference type="PANTHER" id="PTHR48014:SF3">
    <property type="entry name" value="PROTEIN KINASE DOMAIN-CONTAINING PROTEIN"/>
    <property type="match status" value="1"/>
</dbReference>
<dbReference type="SUPFAM" id="SSF56112">
    <property type="entry name" value="Protein kinase-like (PK-like)"/>
    <property type="match status" value="1"/>
</dbReference>
<dbReference type="PROSITE" id="PS50011">
    <property type="entry name" value="PROTEIN_KINASE_DOM"/>
    <property type="match status" value="1"/>
</dbReference>
<dbReference type="Proteomes" id="UP000826271">
    <property type="component" value="Unassembled WGS sequence"/>
</dbReference>
<dbReference type="GO" id="GO:0005524">
    <property type="term" value="F:ATP binding"/>
    <property type="evidence" value="ECO:0007669"/>
    <property type="project" value="InterPro"/>
</dbReference>
<dbReference type="InterPro" id="IPR000719">
    <property type="entry name" value="Prot_kinase_dom"/>
</dbReference>
<gene>
    <name evidence="3" type="ORF">BUALT_Bualt01G0218900</name>
</gene>
<keyword evidence="4" id="KW-1185">Reference proteome</keyword>
<sequence>MDPPNEDNSTPPTVLLHCRIDRLRVMYPIGKSYNGSIQVHKAVCTAEDIDTCGNFLTQNENFPIQDIFVAVKYVNIADDAVIHNLRVDVERSRSLPYHRNLIGVRKPFHYNRYYCVIFPLMELGSLRSIMAARFPNGLPEECIVVVLKETLNGLSFIHRNGLIHREINAGHIFLNGKPEIRLAFSASIYDEHQDQPSQYVPVGSICKWAAAPEVHKHGNRFIGDKSDIWMVGITALELAYGGLRVFDRDDLEKMLRMIQTTKELPSDWRDKKEGGINMFTSFLFKKRSFSKAFQNMVVKCLSREPNWRPNVQELLEYDVFTKCNKDVYWFNNLLRNN</sequence>
<reference evidence="3" key="1">
    <citation type="submission" date="2019-10" db="EMBL/GenBank/DDBJ databases">
        <authorList>
            <person name="Zhang R."/>
            <person name="Pan Y."/>
            <person name="Wang J."/>
            <person name="Ma R."/>
            <person name="Yu S."/>
        </authorList>
    </citation>
    <scope>NUCLEOTIDE SEQUENCE</scope>
    <source>
        <strain evidence="3">LA-IB0</strain>
        <tissue evidence="3">Leaf</tissue>
    </source>
</reference>
<dbReference type="Pfam" id="PF00069">
    <property type="entry name" value="Pkinase"/>
    <property type="match status" value="1"/>
</dbReference>
<dbReference type="InterPro" id="IPR011009">
    <property type="entry name" value="Kinase-like_dom_sf"/>
</dbReference>
<proteinExistence type="inferred from homology"/>
<dbReference type="GO" id="GO:0043539">
    <property type="term" value="F:protein serine/threonine kinase activator activity"/>
    <property type="evidence" value="ECO:0007669"/>
    <property type="project" value="InterPro"/>
</dbReference>
<comment type="caution">
    <text evidence="3">The sequence shown here is derived from an EMBL/GenBank/DDBJ whole genome shotgun (WGS) entry which is preliminary data.</text>
</comment>
<feature type="domain" description="Protein kinase" evidence="2">
    <location>
        <begin position="23"/>
        <end position="320"/>
    </location>
</feature>
<protein>
    <recommendedName>
        <fullName evidence="2">Protein kinase domain-containing protein</fullName>
    </recommendedName>
</protein>
<evidence type="ECO:0000259" key="2">
    <source>
        <dbReference type="PROSITE" id="PS50011"/>
    </source>
</evidence>
<name>A0AAV6YG09_9LAMI</name>
<comment type="similarity">
    <text evidence="1">Belongs to the protein kinase superfamily. STE Ser/Thr protein kinase family. STE20 subfamily.</text>
</comment>